<reference evidence="2 3" key="1">
    <citation type="submission" date="2019-06" db="EMBL/GenBank/DDBJ databases">
        <title>Whole genome shotgun sequence of Vibrio comitans NBRC 102076.</title>
        <authorList>
            <person name="Hosoyama A."/>
            <person name="Uohara A."/>
            <person name="Ohji S."/>
            <person name="Ichikawa N."/>
        </authorList>
    </citation>
    <scope>NUCLEOTIDE SEQUENCE [LARGE SCALE GENOMIC DNA]</scope>
    <source>
        <strain evidence="2 3">NBRC 102076</strain>
    </source>
</reference>
<comment type="caution">
    <text evidence="2">The sequence shown here is derived from an EMBL/GenBank/DDBJ whole genome shotgun (WGS) entry which is preliminary data.</text>
</comment>
<proteinExistence type="predicted"/>
<dbReference type="EMBL" id="BJLH01000002">
    <property type="protein sequence ID" value="GEA59317.1"/>
    <property type="molecule type" value="Genomic_DNA"/>
</dbReference>
<name>A0A4Y3IIY3_9VIBR</name>
<keyword evidence="3" id="KW-1185">Reference proteome</keyword>
<evidence type="ECO:0000313" key="3">
    <source>
        <dbReference type="Proteomes" id="UP000318242"/>
    </source>
</evidence>
<gene>
    <name evidence="2" type="ORF">VCO01S_05100</name>
</gene>
<dbReference type="OrthoDB" id="6215769at2"/>
<protein>
    <recommendedName>
        <fullName evidence="4">Lipoprotein</fullName>
    </recommendedName>
</protein>
<evidence type="ECO:0000313" key="2">
    <source>
        <dbReference type="EMBL" id="GEA59317.1"/>
    </source>
</evidence>
<evidence type="ECO:0000256" key="1">
    <source>
        <dbReference type="SAM" id="MobiDB-lite"/>
    </source>
</evidence>
<dbReference type="AlphaFoldDB" id="A0A4Y3IIY3"/>
<dbReference type="Proteomes" id="UP000318242">
    <property type="component" value="Unassembled WGS sequence"/>
</dbReference>
<accession>A0A4Y3IIY3</accession>
<feature type="compositionally biased region" description="Polar residues" evidence="1">
    <location>
        <begin position="41"/>
        <end position="54"/>
    </location>
</feature>
<feature type="region of interest" description="Disordered" evidence="1">
    <location>
        <begin position="24"/>
        <end position="58"/>
    </location>
</feature>
<dbReference type="RefSeq" id="WP_141269048.1">
    <property type="nucleotide sequence ID" value="NZ_BJLH01000002.1"/>
</dbReference>
<organism evidence="2 3">
    <name type="scientific">Vibrio comitans NBRC 102076</name>
    <dbReference type="NCBI Taxonomy" id="1219078"/>
    <lineage>
        <taxon>Bacteria</taxon>
        <taxon>Pseudomonadati</taxon>
        <taxon>Pseudomonadota</taxon>
        <taxon>Gammaproteobacteria</taxon>
        <taxon>Vibrionales</taxon>
        <taxon>Vibrionaceae</taxon>
        <taxon>Vibrio</taxon>
    </lineage>
</organism>
<dbReference type="PROSITE" id="PS51257">
    <property type="entry name" value="PROKAR_LIPOPROTEIN"/>
    <property type="match status" value="1"/>
</dbReference>
<sequence>MNTLTKTTSILAVLMLTACGGGGGGSDSSSGAAQVDEPVVSSDTAEAEGSSSPQVPLRSMQDLAVPDDFDYNPTQSVDVLVDISGVSTERAYISLYSEYNESNDGTLTPDYAYRIANGALNNGTGDLTITYAKEYTSLLAEIWFYDGTAPIQQIITRDNSDIVY</sequence>
<evidence type="ECO:0008006" key="4">
    <source>
        <dbReference type="Google" id="ProtNLM"/>
    </source>
</evidence>